<organism evidence="3 4">
    <name type="scientific">Streptomyces lasiicapitis</name>
    <dbReference type="NCBI Taxonomy" id="1923961"/>
    <lineage>
        <taxon>Bacteria</taxon>
        <taxon>Bacillati</taxon>
        <taxon>Actinomycetota</taxon>
        <taxon>Actinomycetes</taxon>
        <taxon>Kitasatosporales</taxon>
        <taxon>Streptomycetaceae</taxon>
        <taxon>Streptomyces</taxon>
    </lineage>
</organism>
<name>A0ABQ2MI57_9ACTN</name>
<reference evidence="4" key="1">
    <citation type="journal article" date="2019" name="Int. J. Syst. Evol. Microbiol.">
        <title>The Global Catalogue of Microorganisms (GCM) 10K type strain sequencing project: providing services to taxonomists for standard genome sequencing and annotation.</title>
        <authorList>
            <consortium name="The Broad Institute Genomics Platform"/>
            <consortium name="The Broad Institute Genome Sequencing Center for Infectious Disease"/>
            <person name="Wu L."/>
            <person name="Ma J."/>
        </authorList>
    </citation>
    <scope>NUCLEOTIDE SEQUENCE [LARGE SCALE GENOMIC DNA]</scope>
    <source>
        <strain evidence="4">CGMCC 4.7349</strain>
    </source>
</reference>
<dbReference type="EMBL" id="BMNG01000013">
    <property type="protein sequence ID" value="GGO52294.1"/>
    <property type="molecule type" value="Genomic_DNA"/>
</dbReference>
<feature type="region of interest" description="Disordered" evidence="1">
    <location>
        <begin position="1"/>
        <end position="38"/>
    </location>
</feature>
<feature type="compositionally biased region" description="Basic residues" evidence="1">
    <location>
        <begin position="10"/>
        <end position="19"/>
    </location>
</feature>
<evidence type="ECO:0000313" key="4">
    <source>
        <dbReference type="Proteomes" id="UP000656881"/>
    </source>
</evidence>
<evidence type="ECO:0000256" key="1">
    <source>
        <dbReference type="SAM" id="MobiDB-lite"/>
    </source>
</evidence>
<accession>A0ABQ2MI57</accession>
<dbReference type="Proteomes" id="UP000656881">
    <property type="component" value="Unassembled WGS sequence"/>
</dbReference>
<gene>
    <name evidence="3" type="ORF">GCM10012286_56980</name>
</gene>
<evidence type="ECO:0000256" key="2">
    <source>
        <dbReference type="SAM" id="Phobius"/>
    </source>
</evidence>
<keyword evidence="2" id="KW-0812">Transmembrane</keyword>
<protein>
    <submittedName>
        <fullName evidence="3">Uncharacterized protein</fullName>
    </submittedName>
</protein>
<sequence>MANNNADRRVRLRLARQRPRPSAVRARERDGSQDQTPERGRWRRLNWWVQAGTALAGLAAIGGIVFTGIATYYSARTAEDQLKQSREETDESARSQASRVTFYGDVEEDLKSHQYYIVNRSADPVSKLNVMLEASVERKEEGTAEPQREHRYLVLGIWSIPPCSRIVLRSVNLAIDPAREGNGTVARSTVIIPGQYFKADRIYFTDSGGRRWKRSLFELVSWSKPFDHSPSTSGAIENTLPIFVKLVKSPRIQTAEAKPCGGS</sequence>
<evidence type="ECO:0000313" key="3">
    <source>
        <dbReference type="EMBL" id="GGO52294.1"/>
    </source>
</evidence>
<keyword evidence="2" id="KW-0472">Membrane</keyword>
<feature type="transmembrane region" description="Helical" evidence="2">
    <location>
        <begin position="47"/>
        <end position="73"/>
    </location>
</feature>
<proteinExistence type="predicted"/>
<feature type="compositionally biased region" description="Basic and acidic residues" evidence="1">
    <location>
        <begin position="25"/>
        <end position="38"/>
    </location>
</feature>
<comment type="caution">
    <text evidence="3">The sequence shown here is derived from an EMBL/GenBank/DDBJ whole genome shotgun (WGS) entry which is preliminary data.</text>
</comment>
<keyword evidence="4" id="KW-1185">Reference proteome</keyword>
<keyword evidence="2" id="KW-1133">Transmembrane helix</keyword>